<dbReference type="GO" id="GO:0006099">
    <property type="term" value="P:tricarboxylic acid cycle"/>
    <property type="evidence" value="ECO:0007669"/>
    <property type="project" value="UniProtKB-UniRule"/>
</dbReference>
<dbReference type="InterPro" id="IPR020557">
    <property type="entry name" value="Fumarate_lyase_CS"/>
</dbReference>
<feature type="binding site" evidence="5">
    <location>
        <begin position="99"/>
        <end position="101"/>
    </location>
    <ligand>
        <name>substrate</name>
    </ligand>
</feature>
<proteinExistence type="inferred from homology"/>
<evidence type="ECO:0000256" key="4">
    <source>
        <dbReference type="ARBA" id="ARBA00023239"/>
    </source>
</evidence>
<dbReference type="RefSeq" id="WP_011825138.1">
    <property type="nucleotide sequence ID" value="NC_008820.1"/>
</dbReference>
<comment type="subcellular location">
    <subcellularLocation>
        <location evidence="5">Cytoplasm</location>
    </subcellularLocation>
</comment>
<protein>
    <recommendedName>
        <fullName evidence="5">Fumarate hydratase class II</fullName>
        <shortName evidence="5">Fumarase C</shortName>
        <ecNumber evidence="5">4.2.1.2</ecNumber>
    </recommendedName>
    <alternativeName>
        <fullName evidence="5">Aerobic fumarase</fullName>
    </alternativeName>
    <alternativeName>
        <fullName evidence="5">Iron-independent fumarase</fullName>
    </alternativeName>
</protein>
<name>A2C6V4_PROM3</name>
<keyword evidence="3 5" id="KW-0963">Cytoplasm</keyword>
<dbReference type="SUPFAM" id="SSF48557">
    <property type="entry name" value="L-aspartase-like"/>
    <property type="match status" value="1"/>
</dbReference>
<evidence type="ECO:0000256" key="2">
    <source>
        <dbReference type="ARBA" id="ARBA00009084"/>
    </source>
</evidence>
<feature type="binding site" evidence="5">
    <location>
        <begin position="140"/>
        <end position="142"/>
    </location>
    <ligand>
        <name>substrate</name>
    </ligand>
</feature>
<dbReference type="Pfam" id="PF10415">
    <property type="entry name" value="FumaraseC_C"/>
    <property type="match status" value="1"/>
</dbReference>
<dbReference type="GO" id="GO:0008797">
    <property type="term" value="F:aspartate ammonia-lyase activity"/>
    <property type="evidence" value="ECO:0007669"/>
    <property type="project" value="UniProtKB-EC"/>
</dbReference>
<dbReference type="EC" id="4.2.1.2" evidence="5"/>
<comment type="subunit">
    <text evidence="5">Homotetramer.</text>
</comment>
<dbReference type="FunFam" id="1.20.200.10:FF:000001">
    <property type="entry name" value="Fumarate hydratase, mitochondrial"/>
    <property type="match status" value="1"/>
</dbReference>
<feature type="site" description="Important for catalytic activity" evidence="5">
    <location>
        <position position="332"/>
    </location>
</feature>
<accession>A2C6V4</accession>
<comment type="pathway">
    <text evidence="5">Carbohydrate metabolism; tricarboxylic acid cycle; (S)-malate from fumarate: step 1/1.</text>
</comment>
<feature type="domain" description="Fumarase C C-terminal" evidence="8">
    <location>
        <begin position="409"/>
        <end position="461"/>
    </location>
</feature>
<sequence length="465" mass="50071">MADLMRIEHDSMGTVEVPAGVLWGAQTQRSLLNFAISTDRMPVELIHALALIKQAAASVNCRLGVLDEIQRDQIIKAASAVASGLHDDQFPLRVWQTGSGTHTNMNVNEVISNLASQANDEPLGSHSPVHPNDHVNRSQSTNDAFPTAIHIAAVHGITKNLLPELERLIAAFARKSNAWSDIIKIGRTHLQDAVPLTLGQEASAWRDQIASAHSRIQSSLIELYPLPLGGTAVGTGLNAPARFGQETAAQLASITGLPFSSAKNKFAVMASHDGLVNAMAQLRMLAVALFKISNDLRLLACGPRAGLAELHLPENEPGSSIMPGKVNPSQCEAMAMVCLQVIGLDSAVTMAGGSGHLQMNVYKPLIGFNLLHSIELLHDACRNYRLAMVQGIEPNRIKIQHDLEQSLMLVTALTPEIGYDKASEIAHLAHEKGFSLREAALTLGYVSKEDFDRIVNPALMTSARL</sequence>
<feature type="active site" description="Proton donor/acceptor" evidence="5">
    <location>
        <position position="189"/>
    </location>
</feature>
<dbReference type="UniPathway" id="UPA00223">
    <property type="reaction ID" value="UER01007"/>
</dbReference>
<dbReference type="AlphaFoldDB" id="A2C6V4"/>
<dbReference type="PANTHER" id="PTHR11444">
    <property type="entry name" value="ASPARTATEAMMONIA/ARGININOSUCCINATE/ADENYLOSUCCINATE LYASE"/>
    <property type="match status" value="1"/>
</dbReference>
<evidence type="ECO:0000259" key="7">
    <source>
        <dbReference type="Pfam" id="PF00206"/>
    </source>
</evidence>
<dbReference type="PANTHER" id="PTHR11444:SF1">
    <property type="entry name" value="FUMARATE HYDRATASE, MITOCHONDRIAL"/>
    <property type="match status" value="1"/>
</dbReference>
<comment type="miscellaneous">
    <text evidence="5">There are 2 substrate-binding sites: the catalytic A site, and the non-catalytic B site that may play a role in the transfer of substrate or product between the active site and the solvent. Alternatively, the B site may bind allosteric effectors.</text>
</comment>
<dbReference type="STRING" id="59922.P9303_04621"/>
<dbReference type="BioCyc" id="PMAR59922:G1G80-427-MONOMER"/>
<keyword evidence="5" id="KW-0816">Tricarboxylic acid cycle</keyword>
<dbReference type="InterPro" id="IPR018951">
    <property type="entry name" value="Fumarase_C_C"/>
</dbReference>
<dbReference type="Gene3D" id="1.20.200.10">
    <property type="entry name" value="Fumarase/aspartase (Central domain)"/>
    <property type="match status" value="1"/>
</dbReference>
<feature type="binding site" evidence="5">
    <location>
        <position position="320"/>
    </location>
    <ligand>
        <name>substrate</name>
    </ligand>
</feature>
<comment type="catalytic activity">
    <reaction evidence="5">
        <text>(S)-malate = fumarate + H2O</text>
        <dbReference type="Rhea" id="RHEA:12460"/>
        <dbReference type="ChEBI" id="CHEBI:15377"/>
        <dbReference type="ChEBI" id="CHEBI:15589"/>
        <dbReference type="ChEBI" id="CHEBI:29806"/>
        <dbReference type="EC" id="4.2.1.2"/>
    </reaction>
</comment>
<dbReference type="InterPro" id="IPR008948">
    <property type="entry name" value="L-Aspartase-like"/>
</dbReference>
<dbReference type="CDD" id="cd01362">
    <property type="entry name" value="Fumarase_classII"/>
    <property type="match status" value="1"/>
</dbReference>
<dbReference type="InterPro" id="IPR005677">
    <property type="entry name" value="Fum_hydII"/>
</dbReference>
<feature type="domain" description="Fumarate lyase N-terminal" evidence="7">
    <location>
        <begin position="13"/>
        <end position="343"/>
    </location>
</feature>
<dbReference type="GO" id="GO:0006106">
    <property type="term" value="P:fumarate metabolic process"/>
    <property type="evidence" value="ECO:0007669"/>
    <property type="project" value="InterPro"/>
</dbReference>
<dbReference type="NCBIfam" id="NF008909">
    <property type="entry name" value="PRK12273.1"/>
    <property type="match status" value="1"/>
</dbReference>
<gene>
    <name evidence="5 9" type="primary">fumC</name>
    <name evidence="9" type="ordered locus">P9303_04621</name>
</gene>
<dbReference type="EMBL" id="CP000554">
    <property type="protein sequence ID" value="ABM77214.1"/>
    <property type="molecule type" value="Genomic_DNA"/>
</dbReference>
<dbReference type="GO" id="GO:0005737">
    <property type="term" value="C:cytoplasm"/>
    <property type="evidence" value="ECO:0007669"/>
    <property type="project" value="UniProtKB-SubCell"/>
</dbReference>
<evidence type="ECO:0000259" key="8">
    <source>
        <dbReference type="Pfam" id="PF10415"/>
    </source>
</evidence>
<dbReference type="Pfam" id="PF00206">
    <property type="entry name" value="Lyase_1"/>
    <property type="match status" value="1"/>
</dbReference>
<dbReference type="GO" id="GO:0006108">
    <property type="term" value="P:malate metabolic process"/>
    <property type="evidence" value="ECO:0007669"/>
    <property type="project" value="TreeGrafter"/>
</dbReference>
<feature type="binding site" description="in site B" evidence="5">
    <location>
        <begin position="130"/>
        <end position="133"/>
    </location>
    <ligand>
        <name>substrate</name>
    </ligand>
</feature>
<evidence type="ECO:0000313" key="9">
    <source>
        <dbReference type="EMBL" id="ABM77214.1"/>
    </source>
</evidence>
<evidence type="ECO:0000256" key="1">
    <source>
        <dbReference type="ARBA" id="ARBA00001494"/>
    </source>
</evidence>
<organism evidence="9 10">
    <name type="scientific">Prochlorococcus marinus (strain MIT 9303)</name>
    <dbReference type="NCBI Taxonomy" id="59922"/>
    <lineage>
        <taxon>Bacteria</taxon>
        <taxon>Bacillati</taxon>
        <taxon>Cyanobacteriota</taxon>
        <taxon>Cyanophyceae</taxon>
        <taxon>Synechococcales</taxon>
        <taxon>Prochlorococcaceae</taxon>
        <taxon>Prochlorococcus</taxon>
    </lineage>
</organism>
<dbReference type="Proteomes" id="UP000002274">
    <property type="component" value="Chromosome"/>
</dbReference>
<keyword evidence="4 5" id="KW-0456">Lyase</keyword>
<evidence type="ECO:0000313" key="10">
    <source>
        <dbReference type="Proteomes" id="UP000002274"/>
    </source>
</evidence>
<evidence type="ECO:0000256" key="3">
    <source>
        <dbReference type="ARBA" id="ARBA00022490"/>
    </source>
</evidence>
<feature type="binding site" evidence="5">
    <location>
        <begin position="325"/>
        <end position="327"/>
    </location>
    <ligand>
        <name>substrate</name>
    </ligand>
</feature>
<dbReference type="FunFam" id="1.10.40.30:FF:000002">
    <property type="entry name" value="Fumarate hydratase class II"/>
    <property type="match status" value="1"/>
</dbReference>
<dbReference type="HAMAP" id="MF_00743">
    <property type="entry name" value="FumaraseC"/>
    <property type="match status" value="1"/>
</dbReference>
<reference evidence="9 10" key="1">
    <citation type="journal article" date="2007" name="PLoS Genet.">
        <title>Patterns and implications of gene gain and loss in the evolution of Prochlorococcus.</title>
        <authorList>
            <person name="Kettler G.C."/>
            <person name="Martiny A.C."/>
            <person name="Huang K."/>
            <person name="Zucker J."/>
            <person name="Coleman M.L."/>
            <person name="Rodrigue S."/>
            <person name="Chen F."/>
            <person name="Lapidus A."/>
            <person name="Ferriera S."/>
            <person name="Johnson J."/>
            <person name="Steglich C."/>
            <person name="Church G.M."/>
            <person name="Richardson P."/>
            <person name="Chisholm S.W."/>
        </authorList>
    </citation>
    <scope>NUCLEOTIDE SEQUENCE [LARGE SCALE GENOMIC DNA]</scope>
    <source>
        <strain evidence="9 10">MIT 9303</strain>
    </source>
</reference>
<comment type="function">
    <text evidence="5">Involved in the TCA cycle. Catalyzes the stereospecific interconversion of fumarate to L-malate.</text>
</comment>
<dbReference type="GO" id="GO:0004333">
    <property type="term" value="F:fumarate hydratase activity"/>
    <property type="evidence" value="ECO:0007669"/>
    <property type="project" value="UniProtKB-UniRule"/>
</dbReference>
<dbReference type="Gene3D" id="1.10.275.10">
    <property type="entry name" value="Fumarase/aspartase (N-terminal domain)"/>
    <property type="match status" value="1"/>
</dbReference>
<evidence type="ECO:0000256" key="6">
    <source>
        <dbReference type="SAM" id="MobiDB-lite"/>
    </source>
</evidence>
<dbReference type="PROSITE" id="PS00163">
    <property type="entry name" value="FUMARATE_LYASES"/>
    <property type="match status" value="1"/>
</dbReference>
<feature type="binding site" evidence="5">
    <location>
        <position position="188"/>
    </location>
    <ligand>
        <name>substrate</name>
    </ligand>
</feature>
<dbReference type="FunFam" id="1.10.275.10:FF:000001">
    <property type="entry name" value="Fumarate hydratase, mitochondrial"/>
    <property type="match status" value="1"/>
</dbReference>
<dbReference type="InterPro" id="IPR000362">
    <property type="entry name" value="Fumarate_lyase_fam"/>
</dbReference>
<dbReference type="PRINTS" id="PR00149">
    <property type="entry name" value="FUMRATELYASE"/>
</dbReference>
<evidence type="ECO:0000256" key="5">
    <source>
        <dbReference type="HAMAP-Rule" id="MF_00743"/>
    </source>
</evidence>
<comment type="similarity">
    <text evidence="2 5">Belongs to the class-II fumarase/aspartase family. Fumarase subfamily.</text>
</comment>
<feature type="region of interest" description="Disordered" evidence="6">
    <location>
        <begin position="118"/>
        <end position="139"/>
    </location>
</feature>
<dbReference type="InterPro" id="IPR022761">
    <property type="entry name" value="Fumarate_lyase_N"/>
</dbReference>
<comment type="catalytic activity">
    <reaction evidence="1">
        <text>L-aspartate = fumarate + NH4(+)</text>
        <dbReference type="Rhea" id="RHEA:16601"/>
        <dbReference type="ChEBI" id="CHEBI:28938"/>
        <dbReference type="ChEBI" id="CHEBI:29806"/>
        <dbReference type="ChEBI" id="CHEBI:29991"/>
        <dbReference type="EC" id="4.3.1.1"/>
    </reaction>
</comment>
<dbReference type="InterPro" id="IPR024083">
    <property type="entry name" value="Fumarase/histidase_N"/>
</dbReference>
<dbReference type="Gene3D" id="1.10.40.30">
    <property type="entry name" value="Fumarase/aspartase (C-terminal domain)"/>
    <property type="match status" value="1"/>
</dbReference>
<feature type="active site" evidence="5">
    <location>
        <position position="319"/>
    </location>
</feature>
<dbReference type="HOGENOM" id="CLU_021594_4_1_3"/>
<dbReference type="KEGG" id="pmf:P9303_04621"/>